<comment type="caution">
    <text evidence="2">The sequence shown here is derived from an EMBL/GenBank/DDBJ whole genome shotgun (WGS) entry which is preliminary data.</text>
</comment>
<organism evidence="2 3">
    <name type="scientific">Flavihumibacter petaseus NBRC 106054</name>
    <dbReference type="NCBI Taxonomy" id="1220578"/>
    <lineage>
        <taxon>Bacteria</taxon>
        <taxon>Pseudomonadati</taxon>
        <taxon>Bacteroidota</taxon>
        <taxon>Chitinophagia</taxon>
        <taxon>Chitinophagales</taxon>
        <taxon>Chitinophagaceae</taxon>
        <taxon>Flavihumibacter</taxon>
    </lineage>
</organism>
<protein>
    <recommendedName>
        <fullName evidence="1">DUF306 domain-containing protein</fullName>
    </recommendedName>
</protein>
<dbReference type="Gene3D" id="2.40.128.640">
    <property type="match status" value="1"/>
</dbReference>
<dbReference type="Proteomes" id="UP000033121">
    <property type="component" value="Unassembled WGS sequence"/>
</dbReference>
<dbReference type="EMBL" id="BBWV01000001">
    <property type="protein sequence ID" value="GAO42829.1"/>
    <property type="molecule type" value="Genomic_DNA"/>
</dbReference>
<proteinExistence type="predicted"/>
<evidence type="ECO:0000313" key="3">
    <source>
        <dbReference type="Proteomes" id="UP000033121"/>
    </source>
</evidence>
<reference evidence="2 3" key="1">
    <citation type="submission" date="2015-04" db="EMBL/GenBank/DDBJ databases">
        <title>Whole genome shotgun sequence of Flavihumibacter petaseus NBRC 106054.</title>
        <authorList>
            <person name="Miyazawa S."/>
            <person name="Hosoyama A."/>
            <person name="Hashimoto M."/>
            <person name="Noguchi M."/>
            <person name="Tsuchikane K."/>
            <person name="Ohji S."/>
            <person name="Yamazoe A."/>
            <person name="Ichikawa N."/>
            <person name="Kimura A."/>
            <person name="Fujita N."/>
        </authorList>
    </citation>
    <scope>NUCLEOTIDE SEQUENCE [LARGE SCALE GENOMIC DNA]</scope>
    <source>
        <strain evidence="2 3">NBRC 106054</strain>
    </source>
</reference>
<accession>A0A0E9MYZ5</accession>
<dbReference type="Pfam" id="PF04170">
    <property type="entry name" value="NlpE"/>
    <property type="match status" value="1"/>
</dbReference>
<dbReference type="Pfam" id="PF03724">
    <property type="entry name" value="META"/>
    <property type="match status" value="1"/>
</dbReference>
<evidence type="ECO:0000313" key="2">
    <source>
        <dbReference type="EMBL" id="GAO42829.1"/>
    </source>
</evidence>
<dbReference type="InterPro" id="IPR007298">
    <property type="entry name" value="Cu-R_lipoprotein_NlpE"/>
</dbReference>
<dbReference type="STRING" id="1220578.FPE01S_01_18470"/>
<evidence type="ECO:0000259" key="1">
    <source>
        <dbReference type="Pfam" id="PF03724"/>
    </source>
</evidence>
<name>A0A0E9MYZ5_9BACT</name>
<feature type="domain" description="DUF306" evidence="1">
    <location>
        <begin position="188"/>
        <end position="292"/>
    </location>
</feature>
<sequence length="297" mass="33074">MQRSYAERMEATFVSQGTFRREGNQITLTDNRGDAGRYMVQDNSLIVLDQDGKPVTGALTSKYVLHRQLLANPEKWKAQAANGIDFIAMGTEPFWNVSLREGQWLIFQTPDKRDSSRIPVQLEKAGGTGWTYTGELDGQLFRLAIYTEFSSDGMSDRIYRYRTTFETNGKKLSGTGVALRGAISGNSAGGSWVLQDILEPGKSLQSLFSQKTPTLLIDTIARKLSGSTSCNRFNGAWMNGSELPFNAAQLAMTRMACAGEGETVFLAAFKKVNGFRCIADELLMYQDNRVLLRWKKL</sequence>
<dbReference type="Gene3D" id="2.40.128.270">
    <property type="match status" value="1"/>
</dbReference>
<dbReference type="InterPro" id="IPR005184">
    <property type="entry name" value="DUF306_Meta_HslJ"/>
</dbReference>
<dbReference type="InterPro" id="IPR038670">
    <property type="entry name" value="HslJ-like_sf"/>
</dbReference>
<gene>
    <name evidence="2" type="ORF">FPE01S_01_18470</name>
</gene>
<dbReference type="AlphaFoldDB" id="A0A0E9MYZ5"/>
<keyword evidence="3" id="KW-1185">Reference proteome</keyword>